<accession>A0ABP3KPN7</accession>
<proteinExistence type="predicted"/>
<feature type="transmembrane region" description="Helical" evidence="1">
    <location>
        <begin position="57"/>
        <end position="83"/>
    </location>
</feature>
<protein>
    <recommendedName>
        <fullName evidence="2">Potassium channel domain-containing protein</fullName>
    </recommendedName>
</protein>
<dbReference type="Proteomes" id="UP001500909">
    <property type="component" value="Unassembled WGS sequence"/>
</dbReference>
<evidence type="ECO:0000313" key="4">
    <source>
        <dbReference type="Proteomes" id="UP001500909"/>
    </source>
</evidence>
<dbReference type="Pfam" id="PF07885">
    <property type="entry name" value="Ion_trans_2"/>
    <property type="match status" value="1"/>
</dbReference>
<keyword evidence="1" id="KW-1133">Transmembrane helix</keyword>
<feature type="transmembrane region" description="Helical" evidence="1">
    <location>
        <begin position="104"/>
        <end position="126"/>
    </location>
</feature>
<keyword evidence="4" id="KW-1185">Reference proteome</keyword>
<keyword evidence="1" id="KW-0472">Membrane</keyword>
<feature type="domain" description="Potassium channel" evidence="2">
    <location>
        <begin position="103"/>
        <end position="150"/>
    </location>
</feature>
<evidence type="ECO:0000259" key="2">
    <source>
        <dbReference type="Pfam" id="PF07885"/>
    </source>
</evidence>
<organism evidence="3 4">
    <name type="scientific">Streptomyces olivaceiscleroticus</name>
    <dbReference type="NCBI Taxonomy" id="68245"/>
    <lineage>
        <taxon>Bacteria</taxon>
        <taxon>Bacillati</taxon>
        <taxon>Actinomycetota</taxon>
        <taxon>Actinomycetes</taxon>
        <taxon>Kitasatosporales</taxon>
        <taxon>Streptomycetaceae</taxon>
        <taxon>Streptomyces</taxon>
    </lineage>
</organism>
<dbReference type="Gene3D" id="1.10.287.70">
    <property type="match status" value="1"/>
</dbReference>
<sequence>MKWLVTMAGAAVVLIILRDVFHTLWHPTRHGGLSRIIMTGLWRLSSRLSPGWRAAGLAGPLGMVTVVVIWAGSVALGWALIYWPHMPQGFTFSSALEPTGHSGPVDAFYVSLVILATLGLGDIAPADSWLRIVAPVEALVGFALLTATVSWILGIYPALARRRTLALRIAHLRRASPAAGRLNSSAGAAVLDGLAADVARTCVDFLQYAESYYFHDGHDDTSLALNVAYAWEVADRARRAPHADAAVPAAALTAALEDLADILDQRFLHTAGTTLQIFRAYAQDHGRA</sequence>
<keyword evidence="1" id="KW-0812">Transmembrane</keyword>
<dbReference type="EMBL" id="BAAABY010000039">
    <property type="protein sequence ID" value="GAA0482616.1"/>
    <property type="molecule type" value="Genomic_DNA"/>
</dbReference>
<evidence type="ECO:0000256" key="1">
    <source>
        <dbReference type="SAM" id="Phobius"/>
    </source>
</evidence>
<feature type="transmembrane region" description="Helical" evidence="1">
    <location>
        <begin position="138"/>
        <end position="159"/>
    </location>
</feature>
<name>A0ABP3KPN7_9ACTN</name>
<dbReference type="SUPFAM" id="SSF81324">
    <property type="entry name" value="Voltage-gated potassium channels"/>
    <property type="match status" value="1"/>
</dbReference>
<gene>
    <name evidence="3" type="ORF">GCM10010361_54360</name>
</gene>
<evidence type="ECO:0000313" key="3">
    <source>
        <dbReference type="EMBL" id="GAA0482616.1"/>
    </source>
</evidence>
<dbReference type="InterPro" id="IPR013099">
    <property type="entry name" value="K_chnl_dom"/>
</dbReference>
<reference evidence="4" key="1">
    <citation type="journal article" date="2019" name="Int. J. Syst. Evol. Microbiol.">
        <title>The Global Catalogue of Microorganisms (GCM) 10K type strain sequencing project: providing services to taxonomists for standard genome sequencing and annotation.</title>
        <authorList>
            <consortium name="The Broad Institute Genomics Platform"/>
            <consortium name="The Broad Institute Genome Sequencing Center for Infectious Disease"/>
            <person name="Wu L."/>
            <person name="Ma J."/>
        </authorList>
    </citation>
    <scope>NUCLEOTIDE SEQUENCE [LARGE SCALE GENOMIC DNA]</scope>
    <source>
        <strain evidence="4">JCM 4805</strain>
    </source>
</reference>
<comment type="caution">
    <text evidence="3">The sequence shown here is derived from an EMBL/GenBank/DDBJ whole genome shotgun (WGS) entry which is preliminary data.</text>
</comment>